<sequence>MCQHFVIIFLLFFFFLTIYQVEHNLCHFVTLEFLMCNVLEVMIVASPCFTLVMHCADCLY</sequence>
<name>A0A0E9X1E5_ANGAN</name>
<accession>A0A0E9X1E5</accession>
<reference evidence="1" key="2">
    <citation type="journal article" date="2015" name="Fish Shellfish Immunol.">
        <title>Early steps in the European eel (Anguilla anguilla)-Vibrio vulnificus interaction in the gills: Role of the RtxA13 toxin.</title>
        <authorList>
            <person name="Callol A."/>
            <person name="Pajuelo D."/>
            <person name="Ebbesson L."/>
            <person name="Teles M."/>
            <person name="MacKenzie S."/>
            <person name="Amaro C."/>
        </authorList>
    </citation>
    <scope>NUCLEOTIDE SEQUENCE</scope>
</reference>
<dbReference type="AlphaFoldDB" id="A0A0E9X1E5"/>
<protein>
    <submittedName>
        <fullName evidence="1">Uncharacterized protein</fullName>
    </submittedName>
</protein>
<dbReference type="EMBL" id="GBXM01012183">
    <property type="protein sequence ID" value="JAH96394.1"/>
    <property type="molecule type" value="Transcribed_RNA"/>
</dbReference>
<reference evidence="1" key="1">
    <citation type="submission" date="2014-11" db="EMBL/GenBank/DDBJ databases">
        <authorList>
            <person name="Amaro Gonzalez C."/>
        </authorList>
    </citation>
    <scope>NUCLEOTIDE SEQUENCE</scope>
</reference>
<evidence type="ECO:0000313" key="1">
    <source>
        <dbReference type="EMBL" id="JAH96394.1"/>
    </source>
</evidence>
<organism evidence="1">
    <name type="scientific">Anguilla anguilla</name>
    <name type="common">European freshwater eel</name>
    <name type="synonym">Muraena anguilla</name>
    <dbReference type="NCBI Taxonomy" id="7936"/>
    <lineage>
        <taxon>Eukaryota</taxon>
        <taxon>Metazoa</taxon>
        <taxon>Chordata</taxon>
        <taxon>Craniata</taxon>
        <taxon>Vertebrata</taxon>
        <taxon>Euteleostomi</taxon>
        <taxon>Actinopterygii</taxon>
        <taxon>Neopterygii</taxon>
        <taxon>Teleostei</taxon>
        <taxon>Anguilliformes</taxon>
        <taxon>Anguillidae</taxon>
        <taxon>Anguilla</taxon>
    </lineage>
</organism>
<proteinExistence type="predicted"/>